<evidence type="ECO:0000313" key="5">
    <source>
        <dbReference type="Proteomes" id="UP000224974"/>
    </source>
</evidence>
<evidence type="ECO:0000256" key="3">
    <source>
        <dbReference type="SAM" id="SignalP"/>
    </source>
</evidence>
<dbReference type="Gene3D" id="3.40.190.10">
    <property type="entry name" value="Periplasmic binding protein-like II"/>
    <property type="match status" value="2"/>
</dbReference>
<dbReference type="GO" id="GO:0055085">
    <property type="term" value="P:transmembrane transport"/>
    <property type="evidence" value="ECO:0007669"/>
    <property type="project" value="InterPro"/>
</dbReference>
<comment type="similarity">
    <text evidence="1">Belongs to the phosphate/phosphite/phosphonate binding protein family.</text>
</comment>
<reference evidence="5" key="1">
    <citation type="submission" date="2017-09" db="EMBL/GenBank/DDBJ databases">
        <title>FDA dAtabase for Regulatory Grade micrObial Sequences (FDA-ARGOS): Supporting development and validation of Infectious Disease Dx tests.</title>
        <authorList>
            <person name="Minogue T."/>
            <person name="Wolcott M."/>
            <person name="Wasieloski L."/>
            <person name="Aguilar W."/>
            <person name="Moore D."/>
            <person name="Tallon L."/>
            <person name="Sadzewicz L."/>
            <person name="Ott S."/>
            <person name="Zhao X."/>
            <person name="Nagaraj S."/>
            <person name="Vavikolanu K."/>
            <person name="Aluvathingal J."/>
            <person name="Nadendla S."/>
            <person name="Sichtig H."/>
        </authorList>
    </citation>
    <scope>NUCLEOTIDE SEQUENCE [LARGE SCALE GENOMIC DNA]</scope>
    <source>
        <strain evidence="5">FDAARGOS_387</strain>
    </source>
</reference>
<accession>A0A2C6DUG2</accession>
<dbReference type="PANTHER" id="PTHR35841">
    <property type="entry name" value="PHOSPHONATES-BINDING PERIPLASMIC PROTEIN"/>
    <property type="match status" value="1"/>
</dbReference>
<name>A0A2C6DUG2_9GAMM</name>
<dbReference type="SUPFAM" id="SSF53850">
    <property type="entry name" value="Periplasmic binding protein-like II"/>
    <property type="match status" value="1"/>
</dbReference>
<dbReference type="OrthoDB" id="5318791at2"/>
<dbReference type="GO" id="GO:0043190">
    <property type="term" value="C:ATP-binding cassette (ABC) transporter complex"/>
    <property type="evidence" value="ECO:0007669"/>
    <property type="project" value="InterPro"/>
</dbReference>
<organism evidence="4 5">
    <name type="scientific">Budvicia aquatica</name>
    <dbReference type="NCBI Taxonomy" id="82979"/>
    <lineage>
        <taxon>Bacteria</taxon>
        <taxon>Pseudomonadati</taxon>
        <taxon>Pseudomonadota</taxon>
        <taxon>Gammaproteobacteria</taxon>
        <taxon>Enterobacterales</taxon>
        <taxon>Budviciaceae</taxon>
        <taxon>Budvicia</taxon>
    </lineage>
</organism>
<proteinExistence type="inferred from homology"/>
<dbReference type="AlphaFoldDB" id="A0A2C6DUG2"/>
<dbReference type="Proteomes" id="UP000224974">
    <property type="component" value="Unassembled WGS sequence"/>
</dbReference>
<dbReference type="PANTHER" id="PTHR35841:SF1">
    <property type="entry name" value="PHOSPHONATES-BINDING PERIPLASMIC PROTEIN"/>
    <property type="match status" value="1"/>
</dbReference>
<dbReference type="RefSeq" id="WP_051323274.1">
    <property type="nucleotide sequence ID" value="NZ_BRLG01000016.1"/>
</dbReference>
<evidence type="ECO:0000313" key="4">
    <source>
        <dbReference type="EMBL" id="PHI32115.1"/>
    </source>
</evidence>
<feature type="chain" id="PRO_5013084198" evidence="3">
    <location>
        <begin position="32"/>
        <end position="353"/>
    </location>
</feature>
<sequence>MTKLKTKQLSRWLSVSALLTGSLLFMSSVSAATCSYRGDLDDRYCDENRDMVADTPTDPKEWKNPGTLVFSYTPVEDPAVYKDAFADFQKYLSDKTGKKVIYYSVHSNSAQVEAMRSGRLHIAGFSTGPTGYAVNLAGYVPIAVKGTEKEFQGYNLIVLVKADSPYKTMDDLKGKVVAHTSVSSNSGNLAPRALFPKIGITPDEDYKVVYSGKHDQSVMGVLSGDYDAAPVASDVYERMVEAGRVKAADFRTIYTSARFPTSAFGYAYDLDPELVAKIKDAFTTYRFPPEMQETFGGADRFYAINYKDDWGVVREIASATGTAYSKNGLQQLAEKEAADAAKKKREAEAPAKQ</sequence>
<evidence type="ECO:0000256" key="2">
    <source>
        <dbReference type="ARBA" id="ARBA00022729"/>
    </source>
</evidence>
<comment type="caution">
    <text evidence="4">The sequence shown here is derived from an EMBL/GenBank/DDBJ whole genome shotgun (WGS) entry which is preliminary data.</text>
</comment>
<evidence type="ECO:0000256" key="1">
    <source>
        <dbReference type="ARBA" id="ARBA00007162"/>
    </source>
</evidence>
<gene>
    <name evidence="4" type="ORF">CRN84_23735</name>
</gene>
<dbReference type="InterPro" id="IPR005770">
    <property type="entry name" value="PhnD"/>
</dbReference>
<dbReference type="Pfam" id="PF12974">
    <property type="entry name" value="Phosphonate-bd"/>
    <property type="match status" value="1"/>
</dbReference>
<dbReference type="STRING" id="1111728.GCA_000427805_01285"/>
<protein>
    <submittedName>
        <fullName evidence="4">Phosphate/phosphite/phosphonate ABC transporter substrate-binding protein</fullName>
    </submittedName>
</protein>
<keyword evidence="5" id="KW-1185">Reference proteome</keyword>
<keyword evidence="2 3" id="KW-0732">Signal</keyword>
<dbReference type="NCBIfam" id="TIGR01098">
    <property type="entry name" value="3A0109s03R"/>
    <property type="match status" value="1"/>
</dbReference>
<feature type="signal peptide" evidence="3">
    <location>
        <begin position="1"/>
        <end position="31"/>
    </location>
</feature>
<dbReference type="EMBL" id="PDDX01000001">
    <property type="protein sequence ID" value="PHI32115.1"/>
    <property type="molecule type" value="Genomic_DNA"/>
</dbReference>